<dbReference type="InterPro" id="IPR001296">
    <property type="entry name" value="Glyco_trans_1"/>
</dbReference>
<protein>
    <submittedName>
        <fullName evidence="3">Glycosyltransferase involved in cell wall biosynthesis</fullName>
    </submittedName>
</protein>
<keyword evidence="4" id="KW-1185">Reference proteome</keyword>
<evidence type="ECO:0000259" key="1">
    <source>
        <dbReference type="Pfam" id="PF00534"/>
    </source>
</evidence>
<evidence type="ECO:0000313" key="3">
    <source>
        <dbReference type="EMBL" id="PXW80496.1"/>
    </source>
</evidence>
<feature type="domain" description="Glycosyltransferase subfamily 4-like N-terminal" evidence="2">
    <location>
        <begin position="15"/>
        <end position="174"/>
    </location>
</feature>
<dbReference type="Gene3D" id="3.40.50.2000">
    <property type="entry name" value="Glycogen Phosphorylase B"/>
    <property type="match status" value="2"/>
</dbReference>
<dbReference type="GO" id="GO:0016757">
    <property type="term" value="F:glycosyltransferase activity"/>
    <property type="evidence" value="ECO:0007669"/>
    <property type="project" value="InterPro"/>
</dbReference>
<evidence type="ECO:0000313" key="4">
    <source>
        <dbReference type="Proteomes" id="UP000247978"/>
    </source>
</evidence>
<dbReference type="PANTHER" id="PTHR12526:SF630">
    <property type="entry name" value="GLYCOSYLTRANSFERASE"/>
    <property type="match status" value="1"/>
</dbReference>
<dbReference type="RefSeq" id="WP_110397568.1">
    <property type="nucleotide sequence ID" value="NZ_JADIJL010000039.1"/>
</dbReference>
<dbReference type="AlphaFoldDB" id="A0A2V3VF96"/>
<gene>
    <name evidence="3" type="ORF">DFR56_12622</name>
</gene>
<dbReference type="PANTHER" id="PTHR12526">
    <property type="entry name" value="GLYCOSYLTRANSFERASE"/>
    <property type="match status" value="1"/>
</dbReference>
<reference evidence="3 4" key="1">
    <citation type="submission" date="2018-05" db="EMBL/GenBank/DDBJ databases">
        <title>Genomic Encyclopedia of Type Strains, Phase IV (KMG-IV): sequencing the most valuable type-strain genomes for metagenomic binning, comparative biology and taxonomic classification.</title>
        <authorList>
            <person name="Goeker M."/>
        </authorList>
    </citation>
    <scope>NUCLEOTIDE SEQUENCE [LARGE SCALE GENOMIC DNA]</scope>
    <source>
        <strain evidence="3 4">DSM 28556</strain>
    </source>
</reference>
<keyword evidence="3" id="KW-0808">Transferase</keyword>
<proteinExistence type="predicted"/>
<dbReference type="EMBL" id="QJJQ01000026">
    <property type="protein sequence ID" value="PXW80496.1"/>
    <property type="molecule type" value="Genomic_DNA"/>
</dbReference>
<dbReference type="Proteomes" id="UP000247978">
    <property type="component" value="Unassembled WGS sequence"/>
</dbReference>
<evidence type="ECO:0000259" key="2">
    <source>
        <dbReference type="Pfam" id="PF13439"/>
    </source>
</evidence>
<dbReference type="Pfam" id="PF13439">
    <property type="entry name" value="Glyco_transf_4"/>
    <property type="match status" value="1"/>
</dbReference>
<dbReference type="CDD" id="cd03811">
    <property type="entry name" value="GT4_GT28_WabH-like"/>
    <property type="match status" value="1"/>
</dbReference>
<feature type="domain" description="Glycosyl transferase family 1" evidence="1">
    <location>
        <begin position="191"/>
        <end position="308"/>
    </location>
</feature>
<comment type="caution">
    <text evidence="3">The sequence shown here is derived from an EMBL/GenBank/DDBJ whole genome shotgun (WGS) entry which is preliminary data.</text>
</comment>
<organism evidence="3 4">
    <name type="scientific">Pseudogracilibacillus auburnensis</name>
    <dbReference type="NCBI Taxonomy" id="1494959"/>
    <lineage>
        <taxon>Bacteria</taxon>
        <taxon>Bacillati</taxon>
        <taxon>Bacillota</taxon>
        <taxon>Bacilli</taxon>
        <taxon>Bacillales</taxon>
        <taxon>Bacillaceae</taxon>
        <taxon>Pseudogracilibacillus</taxon>
    </lineage>
</organism>
<dbReference type="OrthoDB" id="9787617at2"/>
<dbReference type="Pfam" id="PF00534">
    <property type="entry name" value="Glycos_transf_1"/>
    <property type="match status" value="1"/>
</dbReference>
<dbReference type="InterPro" id="IPR028098">
    <property type="entry name" value="Glyco_trans_4-like_N"/>
</dbReference>
<dbReference type="SUPFAM" id="SSF53756">
    <property type="entry name" value="UDP-Glycosyltransferase/glycogen phosphorylase"/>
    <property type="match status" value="1"/>
</dbReference>
<name>A0A2V3VF96_9BACI</name>
<sequence>MKVKILFIIPSLKGGGSERVISTLLKHFNRDHFVLHLGLNSSQGTYVSELPPDIVIHHFDVLRVRSVWLPIIKLVWKIKPHVILSTLGHLNILLLSIKWLMPKRTKIIVRESNTVSEEIKHRGSPKMWQFLYRFLYKKANKIICQSNVMKQDLIDNFHIPSDKTAQIYNPVDVELIEKRSKESQSPFVTAENGVNIVAIGRLAEQKGLFSLIKSFSLFVKRKPDAKLWILGEGELEMELKSLVSNLQLSPSIHFVGFQQNPYVWLKHADLFVLSSKYEGLPNVLLEAIACECPVLVSEHPGGTKEIMMMTHQDHRYVQKVKFDRIFFERDMAVGKELIIENFAVEKIVAQYESIIDSFS</sequence>
<accession>A0A2V3VF96</accession>